<dbReference type="Gene3D" id="6.20.20.10">
    <property type="match status" value="1"/>
</dbReference>
<evidence type="ECO:0000313" key="2">
    <source>
        <dbReference type="Proteomes" id="UP000016487"/>
    </source>
</evidence>
<evidence type="ECO:0000313" key="1">
    <source>
        <dbReference type="EMBL" id="KAF7764857.1"/>
    </source>
</evidence>
<accession>A0AAD4AFC4</accession>
<evidence type="ECO:0008006" key="3">
    <source>
        <dbReference type="Google" id="ProtNLM"/>
    </source>
</evidence>
<dbReference type="Proteomes" id="UP000016487">
    <property type="component" value="Unassembled WGS sequence"/>
</dbReference>
<organism evidence="1 2">
    <name type="scientific">Pseudoalteromonas citrea</name>
    <dbReference type="NCBI Taxonomy" id="43655"/>
    <lineage>
        <taxon>Bacteria</taxon>
        <taxon>Pseudomonadati</taxon>
        <taxon>Pseudomonadota</taxon>
        <taxon>Gammaproteobacteria</taxon>
        <taxon>Alteromonadales</taxon>
        <taxon>Pseudoalteromonadaceae</taxon>
        <taxon>Pseudoalteromonas</taxon>
    </lineage>
</organism>
<gene>
    <name evidence="1" type="ORF">PCIT_b0945</name>
</gene>
<proteinExistence type="predicted"/>
<comment type="caution">
    <text evidence="1">The sequence shown here is derived from an EMBL/GenBank/DDBJ whole genome shotgun (WGS) entry which is preliminary data.</text>
</comment>
<reference evidence="1" key="1">
    <citation type="journal article" date="2012" name="J. Bacteriol.">
        <title>Genome sequences of type strains of seven species of the marine bacterium Pseudoalteromonas.</title>
        <authorList>
            <person name="Xie B.B."/>
            <person name="Shu Y.L."/>
            <person name="Qin Q.L."/>
            <person name="Rong J.C."/>
            <person name="Zhang X.Y."/>
            <person name="Chen X.L."/>
            <person name="Shi M."/>
            <person name="He H.L."/>
            <person name="Zhou B.C."/>
            <person name="Zhang Y.Z."/>
        </authorList>
    </citation>
    <scope>NUCLEOTIDE SEQUENCE</scope>
    <source>
        <strain evidence="1">DSM 8771</strain>
    </source>
</reference>
<reference evidence="1" key="2">
    <citation type="submission" date="2015-03" db="EMBL/GenBank/DDBJ databases">
        <title>Genome sequence of Pseudoalteromonas citrea.</title>
        <authorList>
            <person name="Xie B.-B."/>
            <person name="Rong J.-C."/>
            <person name="Qin Q.-L."/>
            <person name="Zhang Y.-Z."/>
        </authorList>
    </citation>
    <scope>NUCLEOTIDE SEQUENCE</scope>
    <source>
        <strain evidence="1">DSM 8771</strain>
    </source>
</reference>
<dbReference type="EMBL" id="AHBZ03000027">
    <property type="protein sequence ID" value="KAF7764857.1"/>
    <property type="molecule type" value="Genomic_DNA"/>
</dbReference>
<dbReference type="AlphaFoldDB" id="A0AAD4AFC4"/>
<name>A0AAD4AFC4_9GAMM</name>
<dbReference type="RefSeq" id="WP_010364243.1">
    <property type="nucleotide sequence ID" value="NZ_AHBZ03000027.1"/>
</dbReference>
<sequence length="290" mass="32699">MKKILDEVAESFSNNQQRVFRNIKDSVGSEVAIALVSMQGVSNTSQQEIDFVANLIAPFSPFKIKSYIVSPKSLELEAVVENSYKLRVLPQYTVRQPDTSRTNRSKNWSVDLVLELFTEIGDREYQIGIVGFEYDGHSDHYLESGVKKAYIRDAGILQEKGFNPVRVSPSGWKNNPQHYVKALKKFVRRKIIEFEKIQSASIKEALPYEVDDDFYESPVTCVLCNGKGKFGGDDCPPCRGMGSLSRYNNDQIDLEEYESNKCPKCTSGSSRCKACKGSGELSREQMLDLN</sequence>
<protein>
    <recommendedName>
        <fullName evidence="3">CR-type domain-containing protein</fullName>
    </recommendedName>
</protein>